<dbReference type="InterPro" id="IPR036047">
    <property type="entry name" value="F-box-like_dom_sf"/>
</dbReference>
<dbReference type="AlphaFoldDB" id="A0A0N5B771"/>
<dbReference type="PROSITE" id="PS50181">
    <property type="entry name" value="FBOX"/>
    <property type="match status" value="1"/>
</dbReference>
<name>A0A0N5B771_STREA</name>
<reference evidence="3" key="1">
    <citation type="submission" date="2017-02" db="UniProtKB">
        <authorList>
            <consortium name="WormBaseParasite"/>
        </authorList>
    </citation>
    <scope>IDENTIFICATION</scope>
</reference>
<organism evidence="2 3">
    <name type="scientific">Strongyloides papillosus</name>
    <name type="common">Intestinal threadworm</name>
    <dbReference type="NCBI Taxonomy" id="174720"/>
    <lineage>
        <taxon>Eukaryota</taxon>
        <taxon>Metazoa</taxon>
        <taxon>Ecdysozoa</taxon>
        <taxon>Nematoda</taxon>
        <taxon>Chromadorea</taxon>
        <taxon>Rhabditida</taxon>
        <taxon>Tylenchina</taxon>
        <taxon>Panagrolaimomorpha</taxon>
        <taxon>Strongyloidoidea</taxon>
        <taxon>Strongyloididae</taxon>
        <taxon>Strongyloides</taxon>
    </lineage>
</organism>
<proteinExistence type="predicted"/>
<evidence type="ECO:0000313" key="2">
    <source>
        <dbReference type="Proteomes" id="UP000046392"/>
    </source>
</evidence>
<feature type="domain" description="F-box" evidence="1">
    <location>
        <begin position="10"/>
        <end position="57"/>
    </location>
</feature>
<accession>A0A0N5B771</accession>
<protein>
    <submittedName>
        <fullName evidence="3">F-box domain-containing protein</fullName>
    </submittedName>
</protein>
<dbReference type="SMART" id="SM00256">
    <property type="entry name" value="FBOX"/>
    <property type="match status" value="1"/>
</dbReference>
<dbReference type="SUPFAM" id="SSF81383">
    <property type="entry name" value="F-box domain"/>
    <property type="match status" value="1"/>
</dbReference>
<dbReference type="InterPro" id="IPR001810">
    <property type="entry name" value="F-box_dom"/>
</dbReference>
<evidence type="ECO:0000313" key="3">
    <source>
        <dbReference type="WBParaSite" id="SPAL_0000189800.1"/>
    </source>
</evidence>
<evidence type="ECO:0000259" key="1">
    <source>
        <dbReference type="PROSITE" id="PS50181"/>
    </source>
</evidence>
<keyword evidence="2" id="KW-1185">Reference proteome</keyword>
<dbReference type="Proteomes" id="UP000046392">
    <property type="component" value="Unplaced"/>
</dbReference>
<dbReference type="WBParaSite" id="SPAL_0000189800.1">
    <property type="protein sequence ID" value="SPAL_0000189800.1"/>
    <property type="gene ID" value="SPAL_0000189800"/>
</dbReference>
<sequence>MDDPTVDEPTINFLSLPENFQLQILKKLDWKSLVILKHVCRDFYFMIEKNMEHLDKPKVGELMIFCGHEKVKRLYYTLKHQNPHLFIANWKCYTPKNNEQYNRFLKERDFTEVKELRFHNHDKFETVRIVEHRPHENEFDGHFFHIRYSEKYVFNDLETTYTIGISSTTDWRRLYYDSYMKSNFLQEKGFFEENGTKLIATKLVVDCLIGNTNLMYNSISTDSERLLHMEISRSIFNYNYFNFEGRCKSEKILIIFELDSFSDLERNFYSNIFDKVKFGNNLVEINDDYEECRIGTAMVCQKCKAKHLNCIVFSKDDHQLKIILE</sequence>